<evidence type="ECO:0000313" key="7">
    <source>
        <dbReference type="RefSeq" id="XP_003744064.1"/>
    </source>
</evidence>
<accession>A0AAJ6QU78</accession>
<dbReference type="GeneID" id="100906123"/>
<dbReference type="GO" id="GO:0016020">
    <property type="term" value="C:membrane"/>
    <property type="evidence" value="ECO:0007669"/>
    <property type="project" value="InterPro"/>
</dbReference>
<sequence length="191" mass="21532">MAGTYKVVMVGWGGVGKSALTLQYMYGDFDEVYEPTKVASYKKKTVLDGEEMEIDILDTAGQEDYAAVRDSYFRSGDGFLLVFSITEADTLDRISEFRDHILRVKDSDQVPMVLVGNKLDMESQREVDIERAQAVAESFRVKYVECSAKTEDNVQEAFSTVLRLIHQRKKAALMEARSHNKTESEGCCVVM</sequence>
<dbReference type="PANTHER" id="PTHR24070">
    <property type="entry name" value="RAS, DI-RAS, AND RHEB FAMILY MEMBERS OF SMALL GTPASE SUPERFAMILY"/>
    <property type="match status" value="1"/>
</dbReference>
<dbReference type="InterPro" id="IPR027417">
    <property type="entry name" value="P-loop_NTPase"/>
</dbReference>
<keyword evidence="6" id="KW-1185">Reference proteome</keyword>
<organism evidence="6 7">
    <name type="scientific">Galendromus occidentalis</name>
    <name type="common">western predatory mite</name>
    <dbReference type="NCBI Taxonomy" id="34638"/>
    <lineage>
        <taxon>Eukaryota</taxon>
        <taxon>Metazoa</taxon>
        <taxon>Ecdysozoa</taxon>
        <taxon>Arthropoda</taxon>
        <taxon>Chelicerata</taxon>
        <taxon>Arachnida</taxon>
        <taxon>Acari</taxon>
        <taxon>Parasitiformes</taxon>
        <taxon>Mesostigmata</taxon>
        <taxon>Gamasina</taxon>
        <taxon>Phytoseioidea</taxon>
        <taxon>Phytoseiidae</taxon>
        <taxon>Typhlodrominae</taxon>
        <taxon>Galendromus</taxon>
    </lineage>
</organism>
<dbReference type="SUPFAM" id="SSF52540">
    <property type="entry name" value="P-loop containing nucleoside triphosphate hydrolases"/>
    <property type="match status" value="1"/>
</dbReference>
<proteinExistence type="predicted"/>
<keyword evidence="2" id="KW-0547">Nucleotide-binding</keyword>
<keyword evidence="3" id="KW-0342">GTP-binding</keyword>
<evidence type="ECO:0000256" key="4">
    <source>
        <dbReference type="ARBA" id="ARBA00023288"/>
    </source>
</evidence>
<dbReference type="SMART" id="SM00176">
    <property type="entry name" value="RAN"/>
    <property type="match status" value="1"/>
</dbReference>
<evidence type="ECO:0000256" key="2">
    <source>
        <dbReference type="ARBA" id="ARBA00022741"/>
    </source>
</evidence>
<dbReference type="GO" id="GO:0005525">
    <property type="term" value="F:GTP binding"/>
    <property type="evidence" value="ECO:0007669"/>
    <property type="project" value="UniProtKB-KW"/>
</dbReference>
<dbReference type="KEGG" id="goe:100906123"/>
<evidence type="ECO:0000256" key="1">
    <source>
        <dbReference type="ARBA" id="ARBA00022481"/>
    </source>
</evidence>
<dbReference type="InterPro" id="IPR001806">
    <property type="entry name" value="Small_GTPase"/>
</dbReference>
<evidence type="ECO:0000313" key="6">
    <source>
        <dbReference type="Proteomes" id="UP000694867"/>
    </source>
</evidence>
<dbReference type="GO" id="GO:0003924">
    <property type="term" value="F:GTPase activity"/>
    <property type="evidence" value="ECO:0007669"/>
    <property type="project" value="InterPro"/>
</dbReference>
<keyword evidence="1" id="KW-0488">Methylation</keyword>
<evidence type="ECO:0000256" key="3">
    <source>
        <dbReference type="ARBA" id="ARBA00023134"/>
    </source>
</evidence>
<dbReference type="FunFam" id="3.40.50.300:FF:002309">
    <property type="entry name" value="Ras-related protein Ral-A"/>
    <property type="match status" value="1"/>
</dbReference>
<gene>
    <name evidence="7" type="primary">LOC100906123</name>
</gene>
<name>A0AAJ6QU78_9ACAR</name>
<dbReference type="InterPro" id="IPR020849">
    <property type="entry name" value="Small_GTPase_Ras-type"/>
</dbReference>
<dbReference type="SMART" id="SM00173">
    <property type="entry name" value="RAS"/>
    <property type="match status" value="1"/>
</dbReference>
<evidence type="ECO:0000256" key="5">
    <source>
        <dbReference type="ARBA" id="ARBA00046278"/>
    </source>
</evidence>
<dbReference type="PROSITE" id="PS51420">
    <property type="entry name" value="RHO"/>
    <property type="match status" value="1"/>
</dbReference>
<dbReference type="InterPro" id="IPR005225">
    <property type="entry name" value="Small_GTP-bd"/>
</dbReference>
<dbReference type="SMART" id="SM00174">
    <property type="entry name" value="RHO"/>
    <property type="match status" value="1"/>
</dbReference>
<dbReference type="GO" id="GO:0012505">
    <property type="term" value="C:endomembrane system"/>
    <property type="evidence" value="ECO:0007669"/>
    <property type="project" value="UniProtKB-SubCell"/>
</dbReference>
<keyword evidence="4" id="KW-0449">Lipoprotein</keyword>
<comment type="subcellular location">
    <subcellularLocation>
        <location evidence="5">Endomembrane system</location>
        <topology evidence="5">Lipid-anchor</topology>
        <orientation evidence="5">Cytoplasmic side</orientation>
    </subcellularLocation>
</comment>
<dbReference type="Proteomes" id="UP000694867">
    <property type="component" value="Unplaced"/>
</dbReference>
<dbReference type="SMART" id="SM00175">
    <property type="entry name" value="RAB"/>
    <property type="match status" value="1"/>
</dbReference>
<dbReference type="RefSeq" id="XP_003744064.1">
    <property type="nucleotide sequence ID" value="XM_003744016.1"/>
</dbReference>
<protein>
    <submittedName>
        <fullName evidence="7">Ras-related protein Ral-A</fullName>
    </submittedName>
</protein>
<dbReference type="Pfam" id="PF00071">
    <property type="entry name" value="Ras"/>
    <property type="match status" value="1"/>
</dbReference>
<dbReference type="Gene3D" id="3.40.50.300">
    <property type="entry name" value="P-loop containing nucleotide triphosphate hydrolases"/>
    <property type="match status" value="1"/>
</dbReference>
<dbReference type="PROSITE" id="PS51421">
    <property type="entry name" value="RAS"/>
    <property type="match status" value="1"/>
</dbReference>
<dbReference type="PROSITE" id="PS51419">
    <property type="entry name" value="RAB"/>
    <property type="match status" value="1"/>
</dbReference>
<dbReference type="GO" id="GO:0007165">
    <property type="term" value="P:signal transduction"/>
    <property type="evidence" value="ECO:0007669"/>
    <property type="project" value="InterPro"/>
</dbReference>
<reference evidence="7" key="1">
    <citation type="submission" date="2025-08" db="UniProtKB">
        <authorList>
            <consortium name="RefSeq"/>
        </authorList>
    </citation>
    <scope>IDENTIFICATION</scope>
</reference>
<dbReference type="PRINTS" id="PR00449">
    <property type="entry name" value="RASTRNSFRMNG"/>
</dbReference>
<dbReference type="NCBIfam" id="TIGR00231">
    <property type="entry name" value="small_GTP"/>
    <property type="match status" value="1"/>
</dbReference>
<dbReference type="AlphaFoldDB" id="A0AAJ6QU78"/>